<evidence type="ECO:0000256" key="5">
    <source>
        <dbReference type="ARBA" id="ARBA00022692"/>
    </source>
</evidence>
<reference evidence="9" key="1">
    <citation type="submission" date="2017-02" db="EMBL/GenBank/DDBJ databases">
        <authorList>
            <person name="Regsiter A."/>
            <person name="William W."/>
        </authorList>
    </citation>
    <scope>NUCLEOTIDE SEQUENCE</scope>
    <source>
        <strain evidence="9">BdmA 4</strain>
    </source>
</reference>
<evidence type="ECO:0000256" key="8">
    <source>
        <dbReference type="SAM" id="Phobius"/>
    </source>
</evidence>
<dbReference type="PANTHER" id="PTHR32196:SF21">
    <property type="entry name" value="ABC TRANSPORTER PERMEASE PROTEIN YPHD-RELATED"/>
    <property type="match status" value="1"/>
</dbReference>
<keyword evidence="7 8" id="KW-0472">Membrane</keyword>
<evidence type="ECO:0000256" key="3">
    <source>
        <dbReference type="ARBA" id="ARBA00022475"/>
    </source>
</evidence>
<accession>A0A3P3XN02</accession>
<protein>
    <submittedName>
        <fullName evidence="9">Branched-chain amino acid ABC transporter, permease protein</fullName>
    </submittedName>
</protein>
<dbReference type="GO" id="GO:0005886">
    <property type="term" value="C:plasma membrane"/>
    <property type="evidence" value="ECO:0007669"/>
    <property type="project" value="UniProtKB-SubCell"/>
</dbReference>
<evidence type="ECO:0000256" key="6">
    <source>
        <dbReference type="ARBA" id="ARBA00022989"/>
    </source>
</evidence>
<sequence>MTTTKSADSVRRGRSGRDPNLLRLFVMLVFVFVLMTVLRPNQFATMAGFNSMMRQFPEYGIMAIGISLTMITGGIDLGVVGTANLSAIIAAKFLIGTVPRGAASAQVVPYLIIAVLLSLSVGLACGAFAGVLISRFNIPAILATLGTQQLFTGIAIGITSGRPQSGLPLLYSRIGNMEFFRFIPISFVIFFVVAVSVGIMLSRTRFGTYMYMMGTNPRASRYAGLNNTSITLRTYMISGFLSSVAGLIMMARANSAKADYGAPYTLQCVLIAVLGGINPNGGFGTISGVTMAILILQFLSSGLNMFNNISNFYRDVIWGGVLILVLVFNKLLSWREERRAVRKSMN</sequence>
<feature type="transmembrane region" description="Helical" evidence="8">
    <location>
        <begin position="59"/>
        <end position="86"/>
    </location>
</feature>
<dbReference type="EMBL" id="FWDO01000004">
    <property type="protein sequence ID" value="SLM17657.1"/>
    <property type="molecule type" value="Genomic_DNA"/>
</dbReference>
<keyword evidence="6 8" id="KW-1133">Transmembrane helix</keyword>
<comment type="subcellular location">
    <subcellularLocation>
        <location evidence="1">Cell membrane</location>
        <topology evidence="1">Multi-pass membrane protein</topology>
    </subcellularLocation>
</comment>
<gene>
    <name evidence="9" type="ORF">SPIRO4BDMA_40226</name>
</gene>
<name>A0A3P3XN02_9SPIR</name>
<organism evidence="9">
    <name type="scientific">uncultured spirochete</name>
    <dbReference type="NCBI Taxonomy" id="156406"/>
    <lineage>
        <taxon>Bacteria</taxon>
        <taxon>Pseudomonadati</taxon>
        <taxon>Spirochaetota</taxon>
        <taxon>Spirochaetia</taxon>
        <taxon>Spirochaetales</taxon>
        <taxon>environmental samples</taxon>
    </lineage>
</organism>
<feature type="transmembrane region" description="Helical" evidence="8">
    <location>
        <begin position="179"/>
        <end position="201"/>
    </location>
</feature>
<feature type="transmembrane region" description="Helical" evidence="8">
    <location>
        <begin position="138"/>
        <end position="158"/>
    </location>
</feature>
<dbReference type="AlphaFoldDB" id="A0A3P3XN02"/>
<evidence type="ECO:0000256" key="2">
    <source>
        <dbReference type="ARBA" id="ARBA00022448"/>
    </source>
</evidence>
<dbReference type="InterPro" id="IPR001851">
    <property type="entry name" value="ABC_transp_permease"/>
</dbReference>
<dbReference type="PANTHER" id="PTHR32196">
    <property type="entry name" value="ABC TRANSPORTER PERMEASE PROTEIN YPHD-RELATED-RELATED"/>
    <property type="match status" value="1"/>
</dbReference>
<feature type="transmembrane region" description="Helical" evidence="8">
    <location>
        <begin position="230"/>
        <end position="248"/>
    </location>
</feature>
<keyword evidence="2" id="KW-0813">Transport</keyword>
<dbReference type="Pfam" id="PF02653">
    <property type="entry name" value="BPD_transp_2"/>
    <property type="match status" value="1"/>
</dbReference>
<evidence type="ECO:0000256" key="1">
    <source>
        <dbReference type="ARBA" id="ARBA00004651"/>
    </source>
</evidence>
<keyword evidence="5 8" id="KW-0812">Transmembrane</keyword>
<evidence type="ECO:0000256" key="7">
    <source>
        <dbReference type="ARBA" id="ARBA00023136"/>
    </source>
</evidence>
<dbReference type="GO" id="GO:0022857">
    <property type="term" value="F:transmembrane transporter activity"/>
    <property type="evidence" value="ECO:0007669"/>
    <property type="project" value="InterPro"/>
</dbReference>
<feature type="transmembrane region" description="Helical" evidence="8">
    <location>
        <begin position="107"/>
        <end position="132"/>
    </location>
</feature>
<feature type="transmembrane region" description="Helical" evidence="8">
    <location>
        <begin position="269"/>
        <end position="296"/>
    </location>
</feature>
<feature type="transmembrane region" description="Helical" evidence="8">
    <location>
        <begin position="316"/>
        <end position="334"/>
    </location>
</feature>
<keyword evidence="3" id="KW-1003">Cell membrane</keyword>
<dbReference type="CDD" id="cd06579">
    <property type="entry name" value="TM_PBP1_transp_AraH_like"/>
    <property type="match status" value="1"/>
</dbReference>
<evidence type="ECO:0000313" key="9">
    <source>
        <dbReference type="EMBL" id="SLM17657.1"/>
    </source>
</evidence>
<keyword evidence="4" id="KW-0997">Cell inner membrane</keyword>
<feature type="transmembrane region" description="Helical" evidence="8">
    <location>
        <begin position="21"/>
        <end position="39"/>
    </location>
</feature>
<proteinExistence type="predicted"/>
<evidence type="ECO:0000256" key="4">
    <source>
        <dbReference type="ARBA" id="ARBA00022519"/>
    </source>
</evidence>